<dbReference type="Proteomes" id="UP000001299">
    <property type="component" value="Plasmid pCY186"/>
</dbReference>
<geneLocation type="plasmid" evidence="5 6">
    <name>pCY186</name>
</geneLocation>
<dbReference type="GO" id="GO:0016887">
    <property type="term" value="F:ATP hydrolysis activity"/>
    <property type="evidence" value="ECO:0007669"/>
    <property type="project" value="InterPro"/>
</dbReference>
<dbReference type="InterPro" id="IPR050221">
    <property type="entry name" value="26S_Proteasome_ATPase"/>
</dbReference>
<proteinExistence type="inferred from homology"/>
<accession>E0S4W3</accession>
<dbReference type="InterPro" id="IPR003959">
    <property type="entry name" value="ATPase_AAA_core"/>
</dbReference>
<dbReference type="EMBL" id="CP001813">
    <property type="protein sequence ID" value="ADL36445.1"/>
    <property type="molecule type" value="Genomic_DNA"/>
</dbReference>
<keyword evidence="3" id="KW-0067">ATP-binding</keyword>
<keyword evidence="6" id="KW-1185">Reference proteome</keyword>
<evidence type="ECO:0000256" key="3">
    <source>
        <dbReference type="ARBA" id="ARBA00022840"/>
    </source>
</evidence>
<feature type="domain" description="AAA+ ATPase" evidence="4">
    <location>
        <begin position="59"/>
        <end position="195"/>
    </location>
</feature>
<evidence type="ECO:0000256" key="1">
    <source>
        <dbReference type="ARBA" id="ARBA00006914"/>
    </source>
</evidence>
<dbReference type="Gene3D" id="3.40.50.300">
    <property type="entry name" value="P-loop containing nucleotide triphosphate hydrolases"/>
    <property type="match status" value="1"/>
</dbReference>
<dbReference type="RefSeq" id="WP_013283093.1">
    <property type="nucleotide sequence ID" value="NC_014390.1"/>
</dbReference>
<dbReference type="CDD" id="cd19481">
    <property type="entry name" value="RecA-like_protease"/>
    <property type="match status" value="1"/>
</dbReference>
<dbReference type="KEGG" id="bpb:bpr_IV080"/>
<evidence type="ECO:0000313" key="6">
    <source>
        <dbReference type="Proteomes" id="UP000001299"/>
    </source>
</evidence>
<dbReference type="GO" id="GO:0005524">
    <property type="term" value="F:ATP binding"/>
    <property type="evidence" value="ECO:0007669"/>
    <property type="project" value="UniProtKB-KW"/>
</dbReference>
<dbReference type="InterPro" id="IPR003593">
    <property type="entry name" value="AAA+_ATPase"/>
</dbReference>
<dbReference type="SMART" id="SM00382">
    <property type="entry name" value="AAA"/>
    <property type="match status" value="1"/>
</dbReference>
<keyword evidence="5" id="KW-0614">Plasmid</keyword>
<reference evidence="5 6" key="1">
    <citation type="journal article" date="2010" name="PLoS ONE">
        <title>The glycobiome of the rumen bacterium Butyrivibrio proteoclasticus B316(T) highlights adaptation to a polysaccharide-rich environment.</title>
        <authorList>
            <person name="Kelly W.J."/>
            <person name="Leahy S.C."/>
            <person name="Altermann E."/>
            <person name="Yeoman C.J."/>
            <person name="Dunne J.C."/>
            <person name="Kong Z."/>
            <person name="Pacheco D.M."/>
            <person name="Li D."/>
            <person name="Noel S.J."/>
            <person name="Moon C.D."/>
            <person name="Cookson A.L."/>
            <person name="Attwood G.T."/>
        </authorList>
    </citation>
    <scope>NUCLEOTIDE SEQUENCE [LARGE SCALE GENOMIC DNA]</scope>
    <source>
        <strain evidence="6">ATCC 51982 / DSM 14932 / B316</strain>
        <plasmid evidence="6">Plasmid pCY186</plasmid>
    </source>
</reference>
<evidence type="ECO:0000259" key="4">
    <source>
        <dbReference type="SMART" id="SM00382"/>
    </source>
</evidence>
<sequence>MGKLRITIPDDIAKFVEAENCDDFDVDKYFVTQTQIDIIKDIERNGELCKELAVYGVQYVNTTLLYGPTGTGKTTFARFVAHSLDKDFAYVNFSSLMDGGFGNTERNLSKVFRYMTAQDCIFMIDEIDCIATSRTASTNDTLKSITIALMQELDYCKAHSPKAIILAATNVVDNLDPALLSRFSIKKEIPLLNNEEKLGFVCKYMNSLSVPYDLDQVREYIARNSRVTQRVMEQDIIRALIAWIDRAKEGFVTLQSYQNY</sequence>
<dbReference type="HOGENOM" id="CLU_000688_25_0_9"/>
<comment type="similarity">
    <text evidence="1">Belongs to the AAA ATPase family.</text>
</comment>
<evidence type="ECO:0000256" key="2">
    <source>
        <dbReference type="ARBA" id="ARBA00022741"/>
    </source>
</evidence>
<protein>
    <submittedName>
        <fullName evidence="5">ATPase AAA family</fullName>
    </submittedName>
</protein>
<keyword evidence="2" id="KW-0547">Nucleotide-binding</keyword>
<gene>
    <name evidence="5" type="ordered locus">bpr_IV080</name>
</gene>
<name>E0S4W3_BUTPB</name>
<dbReference type="SUPFAM" id="SSF52540">
    <property type="entry name" value="P-loop containing nucleoside triphosphate hydrolases"/>
    <property type="match status" value="1"/>
</dbReference>
<dbReference type="PANTHER" id="PTHR23073">
    <property type="entry name" value="26S PROTEASOME REGULATORY SUBUNIT"/>
    <property type="match status" value="1"/>
</dbReference>
<dbReference type="eggNOG" id="COG0464">
    <property type="taxonomic scope" value="Bacteria"/>
</dbReference>
<dbReference type="Pfam" id="PF00004">
    <property type="entry name" value="AAA"/>
    <property type="match status" value="1"/>
</dbReference>
<dbReference type="AlphaFoldDB" id="E0S4W3"/>
<dbReference type="InterPro" id="IPR027417">
    <property type="entry name" value="P-loop_NTPase"/>
</dbReference>
<evidence type="ECO:0000313" key="5">
    <source>
        <dbReference type="EMBL" id="ADL36445.1"/>
    </source>
</evidence>
<organism evidence="5 6">
    <name type="scientific">Butyrivibrio proteoclasticus (strain ATCC 51982 / DSM 14932 / B316)</name>
    <name type="common">Clostridium proteoclasticum</name>
    <dbReference type="NCBI Taxonomy" id="515622"/>
    <lineage>
        <taxon>Bacteria</taxon>
        <taxon>Bacillati</taxon>
        <taxon>Bacillota</taxon>
        <taxon>Clostridia</taxon>
        <taxon>Lachnospirales</taxon>
        <taxon>Lachnospiraceae</taxon>
        <taxon>Butyrivibrio</taxon>
    </lineage>
</organism>